<reference evidence="1 2" key="1">
    <citation type="submission" date="2017-05" db="EMBL/GenBank/DDBJ databases">
        <authorList>
            <person name="Varghese N."/>
            <person name="Submissions S."/>
        </authorList>
    </citation>
    <scope>NUCLEOTIDE SEQUENCE [LARGE SCALE GENOMIC DNA]</scope>
    <source>
        <strain evidence="1 2">DSM 19504</strain>
    </source>
</reference>
<name>A0A521BUS2_9EURY</name>
<proteinExistence type="predicted"/>
<gene>
    <name evidence="1" type="ORF">SAMN06264867_10375</name>
</gene>
<keyword evidence="2" id="KW-1185">Reference proteome</keyword>
<dbReference type="PANTHER" id="PTHR41247">
    <property type="entry name" value="HTH-TYPE TRANSCRIPTIONAL REPRESSOR YCNK"/>
    <property type="match status" value="1"/>
</dbReference>
<dbReference type="OrthoDB" id="162738at2157"/>
<evidence type="ECO:0000313" key="2">
    <source>
        <dbReference type="Proteomes" id="UP000319712"/>
    </source>
</evidence>
<evidence type="ECO:0000313" key="1">
    <source>
        <dbReference type="EMBL" id="SMO50906.1"/>
    </source>
</evidence>
<dbReference type="RefSeq" id="WP_142985854.1">
    <property type="nucleotide sequence ID" value="NZ_FXTD01000003.1"/>
</dbReference>
<dbReference type="Gene3D" id="3.30.70.2050">
    <property type="match status" value="1"/>
</dbReference>
<accession>A0A521BUS2</accession>
<dbReference type="EMBL" id="FXTD01000003">
    <property type="protein sequence ID" value="SMO50906.1"/>
    <property type="molecule type" value="Genomic_DNA"/>
</dbReference>
<dbReference type="InterPro" id="IPR008719">
    <property type="entry name" value="N2O_reductase_NosL"/>
</dbReference>
<dbReference type="SUPFAM" id="SSF160387">
    <property type="entry name" value="NosL/MerB-like"/>
    <property type="match status" value="1"/>
</dbReference>
<sequence>MKERTGSAASAPRSRRRVLGGVASAVPLALAGCLGGGSGGDGGASISPVSLDGERACDQCGMIVRDHPGPVGQVHFADDEPEGGRPAQFCSSVCTYTYRFDAEDGGRDPLATFLTDYSTVDQEVFEEGGDVMFSSHVESSAFARTTELTVVAGSDVVGSMGPDPIPFSEESDVEAFVAEYGGQPMDAEAVDRGTLEGL</sequence>
<dbReference type="PROSITE" id="PS51257">
    <property type="entry name" value="PROKAR_LIPOPROTEIN"/>
    <property type="match status" value="1"/>
</dbReference>
<dbReference type="AlphaFoldDB" id="A0A521BUS2"/>
<dbReference type="Pfam" id="PF05573">
    <property type="entry name" value="NosL"/>
    <property type="match status" value="1"/>
</dbReference>
<protein>
    <submittedName>
        <fullName evidence="1">Nitrous oxide reductase accessory protein NosL</fullName>
    </submittedName>
</protein>
<dbReference type="Proteomes" id="UP000319712">
    <property type="component" value="Unassembled WGS sequence"/>
</dbReference>
<organism evidence="1 2">
    <name type="scientific">Halorubrum cibi</name>
    <dbReference type="NCBI Taxonomy" id="413815"/>
    <lineage>
        <taxon>Archaea</taxon>
        <taxon>Methanobacteriati</taxon>
        <taxon>Methanobacteriota</taxon>
        <taxon>Stenosarchaea group</taxon>
        <taxon>Halobacteria</taxon>
        <taxon>Halobacteriales</taxon>
        <taxon>Haloferacaceae</taxon>
        <taxon>Halorubrum</taxon>
    </lineage>
</organism>
<dbReference type="PANTHER" id="PTHR41247:SF1">
    <property type="entry name" value="HTH-TYPE TRANSCRIPTIONAL REPRESSOR YCNK"/>
    <property type="match status" value="1"/>
</dbReference>